<sequence>MVILRDLDDGEENFTKPLPIGSDLEHQIRAHFTRADGSLNRQGSSSCSLAVVDFGIMSMEVNSKFNTPDIVACFRKAIKLSGSQSEDHIITESVRLGEFVTTVNTKEPHYFYMYTSVIQLLNLWLPFTKFESTMLRLLNVVPCQLHPNSWAFIKAFDVACLGFEVEPTIGVFFSFYCLSVASQTVVFSASLPLTSKT</sequence>
<keyword evidence="3" id="KW-1185">Reference proteome</keyword>
<feature type="domain" description="Transposase (putative) gypsy type" evidence="1">
    <location>
        <begin position="123"/>
        <end position="179"/>
    </location>
</feature>
<comment type="caution">
    <text evidence="2">The sequence shown here is derived from an EMBL/GenBank/DDBJ whole genome shotgun (WGS) entry which is preliminary data.</text>
</comment>
<dbReference type="Pfam" id="PF04195">
    <property type="entry name" value="Transposase_28"/>
    <property type="match status" value="1"/>
</dbReference>
<organism evidence="2 3">
    <name type="scientific">Trifolium medium</name>
    <dbReference type="NCBI Taxonomy" id="97028"/>
    <lineage>
        <taxon>Eukaryota</taxon>
        <taxon>Viridiplantae</taxon>
        <taxon>Streptophyta</taxon>
        <taxon>Embryophyta</taxon>
        <taxon>Tracheophyta</taxon>
        <taxon>Spermatophyta</taxon>
        <taxon>Magnoliopsida</taxon>
        <taxon>eudicotyledons</taxon>
        <taxon>Gunneridae</taxon>
        <taxon>Pentapetalae</taxon>
        <taxon>rosids</taxon>
        <taxon>fabids</taxon>
        <taxon>Fabales</taxon>
        <taxon>Fabaceae</taxon>
        <taxon>Papilionoideae</taxon>
        <taxon>50 kb inversion clade</taxon>
        <taxon>NPAAA clade</taxon>
        <taxon>Hologalegina</taxon>
        <taxon>IRL clade</taxon>
        <taxon>Trifolieae</taxon>
        <taxon>Trifolium</taxon>
    </lineage>
</organism>
<evidence type="ECO:0000259" key="1">
    <source>
        <dbReference type="Pfam" id="PF04195"/>
    </source>
</evidence>
<reference evidence="2 3" key="1">
    <citation type="journal article" date="2018" name="Front. Plant Sci.">
        <title>Red Clover (Trifolium pratense) and Zigzag Clover (T. medium) - A Picture of Genomic Similarities and Differences.</title>
        <authorList>
            <person name="Dluhosova J."/>
            <person name="Istvanek J."/>
            <person name="Nedelnik J."/>
            <person name="Repkova J."/>
        </authorList>
    </citation>
    <scope>NUCLEOTIDE SEQUENCE [LARGE SCALE GENOMIC DNA]</scope>
    <source>
        <strain evidence="3">cv. 10/8</strain>
        <tissue evidence="2">Leaf</tissue>
    </source>
</reference>
<accession>A0A392NV36</accession>
<protein>
    <recommendedName>
        <fullName evidence="1">Transposase (putative) gypsy type domain-containing protein</fullName>
    </recommendedName>
</protein>
<name>A0A392NV36_9FABA</name>
<proteinExistence type="predicted"/>
<dbReference type="EMBL" id="LXQA010051757">
    <property type="protein sequence ID" value="MCI03302.1"/>
    <property type="molecule type" value="Genomic_DNA"/>
</dbReference>
<dbReference type="Proteomes" id="UP000265520">
    <property type="component" value="Unassembled WGS sequence"/>
</dbReference>
<evidence type="ECO:0000313" key="2">
    <source>
        <dbReference type="EMBL" id="MCI03302.1"/>
    </source>
</evidence>
<evidence type="ECO:0000313" key="3">
    <source>
        <dbReference type="Proteomes" id="UP000265520"/>
    </source>
</evidence>
<dbReference type="InterPro" id="IPR007321">
    <property type="entry name" value="Transposase_28"/>
</dbReference>
<feature type="non-terminal residue" evidence="2">
    <location>
        <position position="197"/>
    </location>
</feature>
<dbReference type="AlphaFoldDB" id="A0A392NV36"/>